<comment type="caution">
    <text evidence="2">The sequence shown here is derived from an EMBL/GenBank/DDBJ whole genome shotgun (WGS) entry which is preliminary data.</text>
</comment>
<reference evidence="2 3" key="1">
    <citation type="submission" date="2015-04" db="EMBL/GenBank/DDBJ databases">
        <title>Lasius niger genome sequencing.</title>
        <authorList>
            <person name="Konorov E.A."/>
            <person name="Nikitin M.A."/>
            <person name="Kirill M.V."/>
            <person name="Chang P."/>
        </authorList>
    </citation>
    <scope>NUCLEOTIDE SEQUENCE [LARGE SCALE GENOMIC DNA]</scope>
    <source>
        <tissue evidence="2">Whole</tissue>
    </source>
</reference>
<feature type="compositionally biased region" description="Polar residues" evidence="1">
    <location>
        <begin position="66"/>
        <end position="88"/>
    </location>
</feature>
<organism evidence="2 3">
    <name type="scientific">Lasius niger</name>
    <name type="common">Black garden ant</name>
    <dbReference type="NCBI Taxonomy" id="67767"/>
    <lineage>
        <taxon>Eukaryota</taxon>
        <taxon>Metazoa</taxon>
        <taxon>Ecdysozoa</taxon>
        <taxon>Arthropoda</taxon>
        <taxon>Hexapoda</taxon>
        <taxon>Insecta</taxon>
        <taxon>Pterygota</taxon>
        <taxon>Neoptera</taxon>
        <taxon>Endopterygota</taxon>
        <taxon>Hymenoptera</taxon>
        <taxon>Apocrita</taxon>
        <taxon>Aculeata</taxon>
        <taxon>Formicoidea</taxon>
        <taxon>Formicidae</taxon>
        <taxon>Formicinae</taxon>
        <taxon>Lasius</taxon>
        <taxon>Lasius</taxon>
    </lineage>
</organism>
<accession>A0A0J7K8E6</accession>
<evidence type="ECO:0000313" key="3">
    <source>
        <dbReference type="Proteomes" id="UP000036403"/>
    </source>
</evidence>
<sequence length="199" mass="22042">MPMYNTEIDASVSEDSSNKDIEDLHDNNERTAEIVPVGIVDIISQKVDKSLLTDVSSCENIRNESAAETNRTSSYKIDESSCGNNNEGTAEIISSERVDITPDKNDNNLKTDENLRKDIRNESAAKTDCISSYRTVNESLFKNSCNEDTAEIVSSERVDVTPDKNDKNIKTDGNLREVICNETTAETDGISSVSEYRTV</sequence>
<dbReference type="EMBL" id="LBMM01011680">
    <property type="protein sequence ID" value="KMQ86703.1"/>
    <property type="molecule type" value="Genomic_DNA"/>
</dbReference>
<dbReference type="PaxDb" id="67767-A0A0J7K8E6"/>
<dbReference type="AlphaFoldDB" id="A0A0J7K8E6"/>
<evidence type="ECO:0000256" key="1">
    <source>
        <dbReference type="SAM" id="MobiDB-lite"/>
    </source>
</evidence>
<evidence type="ECO:0000313" key="2">
    <source>
        <dbReference type="EMBL" id="KMQ86703.1"/>
    </source>
</evidence>
<feature type="region of interest" description="Disordered" evidence="1">
    <location>
        <begin position="1"/>
        <end position="23"/>
    </location>
</feature>
<protein>
    <submittedName>
        <fullName evidence="2">Uncharacterized protein</fullName>
    </submittedName>
</protein>
<proteinExistence type="predicted"/>
<name>A0A0J7K8E6_LASNI</name>
<feature type="region of interest" description="Disordered" evidence="1">
    <location>
        <begin position="64"/>
        <end position="88"/>
    </location>
</feature>
<gene>
    <name evidence="2" type="ORF">RF55_14256</name>
</gene>
<dbReference type="Proteomes" id="UP000036403">
    <property type="component" value="Unassembled WGS sequence"/>
</dbReference>
<keyword evidence="3" id="KW-1185">Reference proteome</keyword>